<keyword evidence="7" id="KW-1185">Reference proteome</keyword>
<dbReference type="InterPro" id="IPR013663">
    <property type="entry name" value="Helicase_SWF/SNF/SWI_bac"/>
</dbReference>
<name>A0A380LNM3_9FIRM</name>
<proteinExistence type="predicted"/>
<dbReference type="RefSeq" id="WP_022790125.1">
    <property type="nucleotide sequence ID" value="NZ_UHFX01000003.1"/>
</dbReference>
<feature type="domain" description="SWIM-type" evidence="3">
    <location>
        <begin position="60"/>
        <end position="97"/>
    </location>
</feature>
<dbReference type="InterPro" id="IPR049730">
    <property type="entry name" value="SNF2/RAD54-like_C"/>
</dbReference>
<dbReference type="GO" id="GO:0008270">
    <property type="term" value="F:zinc ion binding"/>
    <property type="evidence" value="ECO:0007669"/>
    <property type="project" value="UniProtKB-KW"/>
</dbReference>
<dbReference type="EMBL" id="UHFX01000003">
    <property type="protein sequence ID" value="SUO04805.1"/>
    <property type="molecule type" value="Genomic_DNA"/>
</dbReference>
<dbReference type="InterPro" id="IPR007527">
    <property type="entry name" value="Znf_SWIM"/>
</dbReference>
<sequence>MVLITEENLKIMNSRTLALARKYLKQGCLKRIVVNEIEKNAIYKVEGTIQVSAYENICHFFINVPLHSVYSTHCECPWYFDDEHICAHIGMLMIYLTKVDIQNFPYASQKESSPASLYNEDYLARRKRIEEELKRIQMEESYQRTRDLILQQKDNQDHLLQLELQTQQYDVVPVVSYLDFDAFLLSFTVGAQKQYTIKNIPDFLHRIDTEQYHSYGKQLGFIHTKNAFTPQSQKYIDFMRMAYSVPDYDRYYYRYNNTRYIRIHTLLPAFYTTFKDDMHVPIREEDFVLPIHIEKEEKHYTISLVWDQEEHILTGDHQIFALRDRPFEIIHYTVCPQSSIITLFCAVSENPLHIPFDEYQDFERYLLNPAKEYLKITKGQEWLPVSNSLSIHHPIVYGDMDENETVSFHVTGKDEQANTVELLYNDQINYDWTIELIQKLLESYATWVDKDAHTIYMGLEDERTFDFLQQGITQLQKYCDVYISDALKKLGKRTKYNLQTGIRIDNGLLEIQLESTDFDVNEVPAILQAYHRKKRYFKLKNGQLLHLESDQFQELDELMQDFDIHEDKIKEGKLQLELYRTLGMNERLNHAQALQVYKEDSLTDYIQGFEQRKSKISCNPHYASILRDYQKRGVEWLLMLYQYNLNGILADEMGLGKTLQVIALLDSIQDPDKHTLIVCPASLMYNWEDEIHRFSESLSCISITGTKEERKKRLHDISKHDILITSYDYLRRDIDEYQDLTFEYVVLDEAQNIKNQKTKNATSVKKLHSRHRLALSGTPIENSLAELWSIFDFLMPGYLFSYPYFKTQYESPIVLNQNEDSIQKLRSFVSPFILRRNKKEVLKELPDKVDHQYLIDFSKEEEKLYLANLTQASKEMQAKMKEPHIDHIAVLAALTKLRQLCCDPRLLYDNILKPSSKVQACMELVQILTEHNKKVLLFSSFTSLIDLLTQELEQNQISYYILTGSTSKEERRKLVHAFQTDTTQVFLISLKAGGTGLNLTAAEAVIHIDPWWNLSAQNQATDRAHRIGQNANVQVYRLIMKNSIEEKIVKMQERKKDLADTFIEGNDGSLSKMSKDEILSLFQRD</sequence>
<feature type="domain" description="Helicase ATP-binding" evidence="4">
    <location>
        <begin position="638"/>
        <end position="797"/>
    </location>
</feature>
<dbReference type="InterPro" id="IPR001650">
    <property type="entry name" value="Helicase_C-like"/>
</dbReference>
<organism evidence="6 7">
    <name type="scientific">Faecalicoccus pleomorphus</name>
    <dbReference type="NCBI Taxonomy" id="1323"/>
    <lineage>
        <taxon>Bacteria</taxon>
        <taxon>Bacillati</taxon>
        <taxon>Bacillota</taxon>
        <taxon>Erysipelotrichia</taxon>
        <taxon>Erysipelotrichales</taxon>
        <taxon>Erysipelotrichaceae</taxon>
        <taxon>Faecalicoccus</taxon>
    </lineage>
</organism>
<dbReference type="Gene3D" id="3.40.50.300">
    <property type="entry name" value="P-loop containing nucleotide triphosphate hydrolases"/>
    <property type="match status" value="1"/>
</dbReference>
<dbReference type="GeneID" id="77462677"/>
<dbReference type="Pfam" id="PF00176">
    <property type="entry name" value="SNF2-rel_dom"/>
    <property type="match status" value="1"/>
</dbReference>
<keyword evidence="6" id="KW-0067">ATP-binding</keyword>
<dbReference type="SUPFAM" id="SSF52540">
    <property type="entry name" value="P-loop containing nucleoside triphosphate hydrolases"/>
    <property type="match status" value="2"/>
</dbReference>
<gene>
    <name evidence="6" type="primary">snf</name>
    <name evidence="6" type="ORF">NCTC11087_01732</name>
</gene>
<keyword evidence="2" id="KW-0862">Zinc</keyword>
<dbReference type="PANTHER" id="PTHR10799">
    <property type="entry name" value="SNF2/RAD54 HELICASE FAMILY"/>
    <property type="match status" value="1"/>
</dbReference>
<dbReference type="InterPro" id="IPR027417">
    <property type="entry name" value="P-loop_NTPase"/>
</dbReference>
<keyword evidence="6" id="KW-0547">Nucleotide-binding</keyword>
<dbReference type="Proteomes" id="UP000255523">
    <property type="component" value="Unassembled WGS sequence"/>
</dbReference>
<feature type="domain" description="Helicase C-terminal" evidence="5">
    <location>
        <begin position="923"/>
        <end position="1074"/>
    </location>
</feature>
<evidence type="ECO:0000313" key="7">
    <source>
        <dbReference type="Proteomes" id="UP000255523"/>
    </source>
</evidence>
<keyword evidence="6" id="KW-0347">Helicase</keyword>
<dbReference type="PROSITE" id="PS51192">
    <property type="entry name" value="HELICASE_ATP_BIND_1"/>
    <property type="match status" value="1"/>
</dbReference>
<dbReference type="CDD" id="cd18793">
    <property type="entry name" value="SF2_C_SNF"/>
    <property type="match status" value="1"/>
</dbReference>
<dbReference type="SMART" id="SM00490">
    <property type="entry name" value="HELICc"/>
    <property type="match status" value="1"/>
</dbReference>
<dbReference type="CDD" id="cd18012">
    <property type="entry name" value="DEXQc_arch_SWI2_SNF2"/>
    <property type="match status" value="1"/>
</dbReference>
<reference evidence="6 7" key="1">
    <citation type="submission" date="2018-06" db="EMBL/GenBank/DDBJ databases">
        <authorList>
            <consortium name="Pathogen Informatics"/>
            <person name="Doyle S."/>
        </authorList>
    </citation>
    <scope>NUCLEOTIDE SEQUENCE [LARGE SCALE GENOMIC DNA]</scope>
    <source>
        <strain evidence="6 7">NCTC11087</strain>
    </source>
</reference>
<evidence type="ECO:0000256" key="1">
    <source>
        <dbReference type="ARBA" id="ARBA00022801"/>
    </source>
</evidence>
<dbReference type="Pfam" id="PF08455">
    <property type="entry name" value="SNF2_assoc"/>
    <property type="match status" value="1"/>
</dbReference>
<dbReference type="AlphaFoldDB" id="A0A380LNM3"/>
<keyword evidence="2" id="KW-0479">Metal-binding</keyword>
<evidence type="ECO:0000259" key="4">
    <source>
        <dbReference type="PROSITE" id="PS51192"/>
    </source>
</evidence>
<dbReference type="SMART" id="SM00487">
    <property type="entry name" value="DEXDc"/>
    <property type="match status" value="1"/>
</dbReference>
<dbReference type="PROSITE" id="PS51194">
    <property type="entry name" value="HELICASE_CTER"/>
    <property type="match status" value="1"/>
</dbReference>
<protein>
    <submittedName>
        <fullName evidence="6">SNF2 family DNA/RNA helicase</fullName>
    </submittedName>
</protein>
<dbReference type="GO" id="GO:0016787">
    <property type="term" value="F:hydrolase activity"/>
    <property type="evidence" value="ECO:0007669"/>
    <property type="project" value="UniProtKB-KW"/>
</dbReference>
<dbReference type="OrthoDB" id="9760715at2"/>
<dbReference type="GO" id="GO:0005524">
    <property type="term" value="F:ATP binding"/>
    <property type="evidence" value="ECO:0007669"/>
    <property type="project" value="InterPro"/>
</dbReference>
<evidence type="ECO:0000259" key="5">
    <source>
        <dbReference type="PROSITE" id="PS51194"/>
    </source>
</evidence>
<dbReference type="GO" id="GO:0004386">
    <property type="term" value="F:helicase activity"/>
    <property type="evidence" value="ECO:0007669"/>
    <property type="project" value="UniProtKB-KW"/>
</dbReference>
<dbReference type="Gene3D" id="3.40.50.10810">
    <property type="entry name" value="Tandem AAA-ATPase domain"/>
    <property type="match status" value="1"/>
</dbReference>
<keyword evidence="2" id="KW-0863">Zinc-finger</keyword>
<dbReference type="FunFam" id="3.40.50.10810:FF:000054">
    <property type="entry name" value="Helicase, Snf2 family"/>
    <property type="match status" value="1"/>
</dbReference>
<dbReference type="InterPro" id="IPR000330">
    <property type="entry name" value="SNF2_N"/>
</dbReference>
<accession>A0A380LNM3</accession>
<evidence type="ECO:0000256" key="2">
    <source>
        <dbReference type="PROSITE-ProRule" id="PRU00325"/>
    </source>
</evidence>
<evidence type="ECO:0000313" key="6">
    <source>
        <dbReference type="EMBL" id="SUO04805.1"/>
    </source>
</evidence>
<dbReference type="PROSITE" id="PS50966">
    <property type="entry name" value="ZF_SWIM"/>
    <property type="match status" value="1"/>
</dbReference>
<dbReference type="InterPro" id="IPR038718">
    <property type="entry name" value="SNF2-like_sf"/>
</dbReference>
<dbReference type="Pfam" id="PF00271">
    <property type="entry name" value="Helicase_C"/>
    <property type="match status" value="1"/>
</dbReference>
<keyword evidence="1" id="KW-0378">Hydrolase</keyword>
<evidence type="ECO:0000259" key="3">
    <source>
        <dbReference type="PROSITE" id="PS50966"/>
    </source>
</evidence>
<dbReference type="InterPro" id="IPR014001">
    <property type="entry name" value="Helicase_ATP-bd"/>
</dbReference>